<dbReference type="Pfam" id="PF08818">
    <property type="entry name" value="DUF1801"/>
    <property type="match status" value="1"/>
</dbReference>
<dbReference type="AlphaFoldDB" id="A0A9D2PN73"/>
<dbReference type="EMBL" id="DWVZ01000149">
    <property type="protein sequence ID" value="HJC64132.1"/>
    <property type="molecule type" value="Genomic_DNA"/>
</dbReference>
<feature type="domain" description="YdhG-like" evidence="1">
    <location>
        <begin position="41"/>
        <end position="127"/>
    </location>
</feature>
<name>A0A9D2PN73_9FIRM</name>
<comment type="caution">
    <text evidence="2">The sequence shown here is derived from an EMBL/GenBank/DDBJ whole genome shotgun (WGS) entry which is preliminary data.</text>
</comment>
<proteinExistence type="predicted"/>
<dbReference type="SUPFAM" id="SSF159888">
    <property type="entry name" value="YdhG-like"/>
    <property type="match status" value="1"/>
</dbReference>
<dbReference type="Gene3D" id="3.90.1150.200">
    <property type="match status" value="1"/>
</dbReference>
<evidence type="ECO:0000313" key="3">
    <source>
        <dbReference type="Proteomes" id="UP000823886"/>
    </source>
</evidence>
<gene>
    <name evidence="2" type="ORF">H9753_11025</name>
</gene>
<dbReference type="Proteomes" id="UP000823886">
    <property type="component" value="Unassembled WGS sequence"/>
</dbReference>
<evidence type="ECO:0000313" key="2">
    <source>
        <dbReference type="EMBL" id="HJC64132.1"/>
    </source>
</evidence>
<evidence type="ECO:0000259" key="1">
    <source>
        <dbReference type="Pfam" id="PF08818"/>
    </source>
</evidence>
<sequence>MWVCPKCKREFKRNNQSHYCGEAPKTIEEWILQQEPSLQNYFQKLHQVIGQAIPDRKQRIAWSMPTYGEKKMIVQFSACKNHVSLYIGEKAIEHFSTDLRGFECKKSAVYLPYSQPLPEALIAKMVKWCCEN</sequence>
<dbReference type="InterPro" id="IPR014922">
    <property type="entry name" value="YdhG-like"/>
</dbReference>
<reference evidence="2" key="2">
    <citation type="submission" date="2021-04" db="EMBL/GenBank/DDBJ databases">
        <authorList>
            <person name="Gilroy R."/>
        </authorList>
    </citation>
    <scope>NUCLEOTIDE SEQUENCE</scope>
    <source>
        <strain evidence="2">ChiBcec2-3848</strain>
    </source>
</reference>
<organism evidence="2 3">
    <name type="scientific">Candidatus Blautia merdavium</name>
    <dbReference type="NCBI Taxonomy" id="2838494"/>
    <lineage>
        <taxon>Bacteria</taxon>
        <taxon>Bacillati</taxon>
        <taxon>Bacillota</taxon>
        <taxon>Clostridia</taxon>
        <taxon>Lachnospirales</taxon>
        <taxon>Lachnospiraceae</taxon>
        <taxon>Blautia</taxon>
    </lineage>
</organism>
<reference evidence="2" key="1">
    <citation type="journal article" date="2021" name="PeerJ">
        <title>Extensive microbial diversity within the chicken gut microbiome revealed by metagenomics and culture.</title>
        <authorList>
            <person name="Gilroy R."/>
            <person name="Ravi A."/>
            <person name="Getino M."/>
            <person name="Pursley I."/>
            <person name="Horton D.L."/>
            <person name="Alikhan N.F."/>
            <person name="Baker D."/>
            <person name="Gharbi K."/>
            <person name="Hall N."/>
            <person name="Watson M."/>
            <person name="Adriaenssens E.M."/>
            <person name="Foster-Nyarko E."/>
            <person name="Jarju S."/>
            <person name="Secka A."/>
            <person name="Antonio M."/>
            <person name="Oren A."/>
            <person name="Chaudhuri R.R."/>
            <person name="La Ragione R."/>
            <person name="Hildebrand F."/>
            <person name="Pallen M.J."/>
        </authorList>
    </citation>
    <scope>NUCLEOTIDE SEQUENCE</scope>
    <source>
        <strain evidence="2">ChiBcec2-3848</strain>
    </source>
</reference>
<protein>
    <submittedName>
        <fullName evidence="2">DUF1801 domain-containing protein</fullName>
    </submittedName>
</protein>
<accession>A0A9D2PN73</accession>